<dbReference type="RefSeq" id="XP_062652535.1">
    <property type="nucleotide sequence ID" value="XM_062795901.1"/>
</dbReference>
<reference evidence="6" key="2">
    <citation type="submission" date="2023-05" db="EMBL/GenBank/DDBJ databases">
        <authorList>
            <consortium name="Lawrence Berkeley National Laboratory"/>
            <person name="Steindorff A."/>
            <person name="Hensen N."/>
            <person name="Bonometti L."/>
            <person name="Westerberg I."/>
            <person name="Brannstrom I.O."/>
            <person name="Guillou S."/>
            <person name="Cros-Aarteil S."/>
            <person name="Calhoun S."/>
            <person name="Haridas S."/>
            <person name="Kuo A."/>
            <person name="Mondo S."/>
            <person name="Pangilinan J."/>
            <person name="Riley R."/>
            <person name="Labutti K."/>
            <person name="Andreopoulos B."/>
            <person name="Lipzen A."/>
            <person name="Chen C."/>
            <person name="Yanf M."/>
            <person name="Daum C."/>
            <person name="Ng V."/>
            <person name="Clum A."/>
            <person name="Ohm R."/>
            <person name="Martin F."/>
            <person name="Silar P."/>
            <person name="Natvig D."/>
            <person name="Lalanne C."/>
            <person name="Gautier V."/>
            <person name="Ament-Velasquez S.L."/>
            <person name="Kruys A."/>
            <person name="Hutchinson M.I."/>
            <person name="Powell A.J."/>
            <person name="Barry K."/>
            <person name="Miller A.N."/>
            <person name="Grigoriev I.V."/>
            <person name="Debuchy R."/>
            <person name="Gladieux P."/>
            <person name="Thoren M.H."/>
            <person name="Johannesson H."/>
        </authorList>
    </citation>
    <scope>NUCLEOTIDE SEQUENCE</scope>
    <source>
        <strain evidence="6">CBS 731.68</strain>
    </source>
</reference>
<dbReference type="SUPFAM" id="SSF57701">
    <property type="entry name" value="Zn2/Cys6 DNA-binding domain"/>
    <property type="match status" value="1"/>
</dbReference>
<dbReference type="PROSITE" id="PS00463">
    <property type="entry name" value="ZN2_CY6_FUNGAL_1"/>
    <property type="match status" value="1"/>
</dbReference>
<evidence type="ECO:0000256" key="1">
    <source>
        <dbReference type="ARBA" id="ARBA00004123"/>
    </source>
</evidence>
<gene>
    <name evidence="6" type="ORF">N657DRAFT_676510</name>
</gene>
<organism evidence="6 7">
    <name type="scientific">Parathielavia appendiculata</name>
    <dbReference type="NCBI Taxonomy" id="2587402"/>
    <lineage>
        <taxon>Eukaryota</taxon>
        <taxon>Fungi</taxon>
        <taxon>Dikarya</taxon>
        <taxon>Ascomycota</taxon>
        <taxon>Pezizomycotina</taxon>
        <taxon>Sordariomycetes</taxon>
        <taxon>Sordariomycetidae</taxon>
        <taxon>Sordariales</taxon>
        <taxon>Chaetomiaceae</taxon>
        <taxon>Parathielavia</taxon>
    </lineage>
</organism>
<evidence type="ECO:0000256" key="3">
    <source>
        <dbReference type="ARBA" id="ARBA00023242"/>
    </source>
</evidence>
<dbReference type="SMART" id="SM00906">
    <property type="entry name" value="Fungal_trans"/>
    <property type="match status" value="1"/>
</dbReference>
<feature type="region of interest" description="Disordered" evidence="4">
    <location>
        <begin position="876"/>
        <end position="919"/>
    </location>
</feature>
<reference evidence="6" key="1">
    <citation type="journal article" date="2023" name="Mol. Phylogenet. Evol.">
        <title>Genome-scale phylogeny and comparative genomics of the fungal order Sordariales.</title>
        <authorList>
            <person name="Hensen N."/>
            <person name="Bonometti L."/>
            <person name="Westerberg I."/>
            <person name="Brannstrom I.O."/>
            <person name="Guillou S."/>
            <person name="Cros-Aarteil S."/>
            <person name="Calhoun S."/>
            <person name="Haridas S."/>
            <person name="Kuo A."/>
            <person name="Mondo S."/>
            <person name="Pangilinan J."/>
            <person name="Riley R."/>
            <person name="LaButti K."/>
            <person name="Andreopoulos B."/>
            <person name="Lipzen A."/>
            <person name="Chen C."/>
            <person name="Yan M."/>
            <person name="Daum C."/>
            <person name="Ng V."/>
            <person name="Clum A."/>
            <person name="Steindorff A."/>
            <person name="Ohm R.A."/>
            <person name="Martin F."/>
            <person name="Silar P."/>
            <person name="Natvig D.O."/>
            <person name="Lalanne C."/>
            <person name="Gautier V."/>
            <person name="Ament-Velasquez S.L."/>
            <person name="Kruys A."/>
            <person name="Hutchinson M.I."/>
            <person name="Powell A.J."/>
            <person name="Barry K."/>
            <person name="Miller A.N."/>
            <person name="Grigoriev I.V."/>
            <person name="Debuchy R."/>
            <person name="Gladieux P."/>
            <person name="Hiltunen Thoren M."/>
            <person name="Johannesson H."/>
        </authorList>
    </citation>
    <scope>NUCLEOTIDE SEQUENCE</scope>
    <source>
        <strain evidence="6">CBS 731.68</strain>
    </source>
</reference>
<dbReference type="PANTHER" id="PTHR31001:SF40">
    <property type="entry name" value="ZN(II)2CYS6 TRANSCRIPTION FACTOR (EUROFUNG)"/>
    <property type="match status" value="1"/>
</dbReference>
<dbReference type="SMART" id="SM00066">
    <property type="entry name" value="GAL4"/>
    <property type="match status" value="1"/>
</dbReference>
<dbReference type="CDD" id="cd12148">
    <property type="entry name" value="fungal_TF_MHR"/>
    <property type="match status" value="1"/>
</dbReference>
<dbReference type="PANTHER" id="PTHR31001">
    <property type="entry name" value="UNCHARACTERIZED TRANSCRIPTIONAL REGULATORY PROTEIN"/>
    <property type="match status" value="1"/>
</dbReference>
<dbReference type="EMBL" id="MU853223">
    <property type="protein sequence ID" value="KAK4128764.1"/>
    <property type="molecule type" value="Genomic_DNA"/>
</dbReference>
<name>A0AAN6U9K1_9PEZI</name>
<evidence type="ECO:0000256" key="4">
    <source>
        <dbReference type="SAM" id="MobiDB-lite"/>
    </source>
</evidence>
<evidence type="ECO:0000259" key="5">
    <source>
        <dbReference type="PROSITE" id="PS50048"/>
    </source>
</evidence>
<dbReference type="GeneID" id="87832669"/>
<dbReference type="GO" id="GO:0003677">
    <property type="term" value="F:DNA binding"/>
    <property type="evidence" value="ECO:0007669"/>
    <property type="project" value="InterPro"/>
</dbReference>
<feature type="region of interest" description="Disordered" evidence="4">
    <location>
        <begin position="61"/>
        <end position="83"/>
    </location>
</feature>
<feature type="region of interest" description="Disordered" evidence="4">
    <location>
        <begin position="932"/>
        <end position="958"/>
    </location>
</feature>
<accession>A0AAN6U9K1</accession>
<feature type="domain" description="Zn(2)-C6 fungal-type" evidence="5">
    <location>
        <begin position="115"/>
        <end position="144"/>
    </location>
</feature>
<feature type="compositionally biased region" description="Low complexity" evidence="4">
    <location>
        <begin position="61"/>
        <end position="70"/>
    </location>
</feature>
<sequence>MAANYWPHTTYAGPLRQSQGDYAAVPAPHTTPMHSCVMGGKDLAAPSALRRHNLPTAITTTTTAPSTDSIAGTVGPGGEHSVTVNREENDLDAVGPAPAPVSQKPIRRRMRMITSCLECRRRKLKCEKKQPCHNCKRFQRECVYLGPNLDEASQQRLTEIKEKVGSLERQLERDVAKGATCRRSGSPSRGGDGSQSHQQRFVADDVEDELGEERDLQITPMVALDLTYDDYSDGNGTDDLIDLGVRVGKMRITERIGGLNRPRISEEIQAGIADSRQPQSHMYATSSGYASDEMQEALELPDFLRPGDSYLAPTSGFFFGQSGESPSFLSLLPSPEFGDRLMRRYLEAVHPIARCLHRPSFEGLYHSFWDDVRQNIEPRPSVQAVVFAAWFAAAVSVDDAFCRDQQCGKAQLVLHMKIGTETALSKAGFLSTTRFETLQGFVMYLLPLCRDEVSRAHSVLVGAAVRMAECMGLHRDGSAYGLSPLETQVRRLVWHQLCFLDIRTCEAQGPKPAIRREDYDTKMPLNCEEDQLTPQTTVWLAPAETWTSMLLSIMRFEINEMMRNIWADRRKLELRKTTLTAMLSRVENFRKRMLEKYNRMLNDRVPIQKYAKLVMQLLIFRLHVMVLHPYHSNTANPLPDKLNGLLVTSGVLIIEIAIRLESNPLFRDWAWYLGAYQQYQIALLLATEIYYRPNHRDAQRIWPCLDWVFQLDPNVPREQKILQILTEIANKTNIYMGLRKVRAPTTINRAVPGKQAVKESPPRSAPDPLPLPAPPQGPDLFHQGPQVHHTGAGMVPGLKTEPIVYPSQMPGTGPAVPTSLPGPMNGALVAPPPLPPSSVAMGMMIPPSQQSQLHQLSFAPPHQMVFTGVSNGEALWSLPPRNNGPGSPENSSDGGSVVGQPQAHGNIPGPTGQSVPGMNVMEGLDWDKIHELFPTDPQTGQLSFNPFADSGMGQQGSW</sequence>
<dbReference type="GO" id="GO:0005634">
    <property type="term" value="C:nucleus"/>
    <property type="evidence" value="ECO:0007669"/>
    <property type="project" value="UniProtKB-SubCell"/>
</dbReference>
<dbReference type="InterPro" id="IPR001138">
    <property type="entry name" value="Zn2Cys6_DnaBD"/>
</dbReference>
<dbReference type="GO" id="GO:0008270">
    <property type="term" value="F:zinc ion binding"/>
    <property type="evidence" value="ECO:0007669"/>
    <property type="project" value="InterPro"/>
</dbReference>
<evidence type="ECO:0000256" key="2">
    <source>
        <dbReference type="ARBA" id="ARBA00022723"/>
    </source>
</evidence>
<dbReference type="Pfam" id="PF04082">
    <property type="entry name" value="Fungal_trans"/>
    <property type="match status" value="1"/>
</dbReference>
<dbReference type="Gene3D" id="4.10.240.10">
    <property type="entry name" value="Zn(2)-C6 fungal-type DNA-binding domain"/>
    <property type="match status" value="1"/>
</dbReference>
<feature type="compositionally biased region" description="Polar residues" evidence="4">
    <location>
        <begin position="884"/>
        <end position="894"/>
    </location>
</feature>
<dbReference type="PROSITE" id="PS50048">
    <property type="entry name" value="ZN2_CY6_FUNGAL_2"/>
    <property type="match status" value="1"/>
</dbReference>
<keyword evidence="7" id="KW-1185">Reference proteome</keyword>
<proteinExistence type="predicted"/>
<dbReference type="GO" id="GO:0000981">
    <property type="term" value="F:DNA-binding transcription factor activity, RNA polymerase II-specific"/>
    <property type="evidence" value="ECO:0007669"/>
    <property type="project" value="InterPro"/>
</dbReference>
<keyword evidence="3" id="KW-0539">Nucleus</keyword>
<dbReference type="AlphaFoldDB" id="A0AAN6U9K1"/>
<dbReference type="CDD" id="cd00067">
    <property type="entry name" value="GAL4"/>
    <property type="match status" value="1"/>
</dbReference>
<feature type="region of interest" description="Disordered" evidence="4">
    <location>
        <begin position="749"/>
        <end position="777"/>
    </location>
</feature>
<dbReference type="GO" id="GO:0006351">
    <property type="term" value="P:DNA-templated transcription"/>
    <property type="evidence" value="ECO:0007669"/>
    <property type="project" value="InterPro"/>
</dbReference>
<dbReference type="Proteomes" id="UP001302602">
    <property type="component" value="Unassembled WGS sequence"/>
</dbReference>
<comment type="caution">
    <text evidence="6">The sequence shown here is derived from an EMBL/GenBank/DDBJ whole genome shotgun (WGS) entry which is preliminary data.</text>
</comment>
<comment type="subcellular location">
    <subcellularLocation>
        <location evidence="1">Nucleus</location>
    </subcellularLocation>
</comment>
<dbReference type="InterPro" id="IPR007219">
    <property type="entry name" value="XnlR_reg_dom"/>
</dbReference>
<keyword evidence="2" id="KW-0479">Metal-binding</keyword>
<feature type="region of interest" description="Disordered" evidence="4">
    <location>
        <begin position="175"/>
        <end position="200"/>
    </location>
</feature>
<evidence type="ECO:0000313" key="6">
    <source>
        <dbReference type="EMBL" id="KAK4128764.1"/>
    </source>
</evidence>
<feature type="compositionally biased region" description="Pro residues" evidence="4">
    <location>
        <begin position="763"/>
        <end position="777"/>
    </location>
</feature>
<dbReference type="InterPro" id="IPR036864">
    <property type="entry name" value="Zn2-C6_fun-type_DNA-bd_sf"/>
</dbReference>
<protein>
    <recommendedName>
        <fullName evidence="5">Zn(2)-C6 fungal-type domain-containing protein</fullName>
    </recommendedName>
</protein>
<evidence type="ECO:0000313" key="7">
    <source>
        <dbReference type="Proteomes" id="UP001302602"/>
    </source>
</evidence>
<dbReference type="InterPro" id="IPR050613">
    <property type="entry name" value="Sec_Metabolite_Reg"/>
</dbReference>
<dbReference type="Pfam" id="PF00172">
    <property type="entry name" value="Zn_clus"/>
    <property type="match status" value="1"/>
</dbReference>